<keyword evidence="2" id="KW-1185">Reference proteome</keyword>
<evidence type="ECO:0000313" key="2">
    <source>
        <dbReference type="Proteomes" id="UP000789901"/>
    </source>
</evidence>
<proteinExistence type="predicted"/>
<comment type="caution">
    <text evidence="1">The sequence shown here is derived from an EMBL/GenBank/DDBJ whole genome shotgun (WGS) entry which is preliminary data.</text>
</comment>
<reference evidence="1 2" key="1">
    <citation type="submission" date="2021-06" db="EMBL/GenBank/DDBJ databases">
        <authorList>
            <person name="Kallberg Y."/>
            <person name="Tangrot J."/>
            <person name="Rosling A."/>
        </authorList>
    </citation>
    <scope>NUCLEOTIDE SEQUENCE [LARGE SCALE GENOMIC DNA]</scope>
    <source>
        <strain evidence="1 2">120-4 pot B 10/14</strain>
    </source>
</reference>
<sequence length="149" mass="16759">MSSPNILSKASKRNLYKKELRTIKKAKIEKSDSPIVREGDFTLNSSANQIEETNIFYDPLKVKCAHQQQVKAGKVSLEQTTISEALCRNLKDKQIIASVLTDKMSEEDVNIKGYYHIFDPQCFKNALGETIVDLCTFQSSEVAKNAKKA</sequence>
<protein>
    <submittedName>
        <fullName evidence="1">31260_t:CDS:1</fullName>
    </submittedName>
</protein>
<dbReference type="EMBL" id="CAJVQB010052463">
    <property type="protein sequence ID" value="CAG8835904.1"/>
    <property type="molecule type" value="Genomic_DNA"/>
</dbReference>
<evidence type="ECO:0000313" key="1">
    <source>
        <dbReference type="EMBL" id="CAG8835904.1"/>
    </source>
</evidence>
<accession>A0ABN7WMC0</accession>
<feature type="non-terminal residue" evidence="1">
    <location>
        <position position="149"/>
    </location>
</feature>
<gene>
    <name evidence="1" type="ORF">GMARGA_LOCUS32782</name>
</gene>
<dbReference type="Proteomes" id="UP000789901">
    <property type="component" value="Unassembled WGS sequence"/>
</dbReference>
<organism evidence="1 2">
    <name type="scientific">Gigaspora margarita</name>
    <dbReference type="NCBI Taxonomy" id="4874"/>
    <lineage>
        <taxon>Eukaryota</taxon>
        <taxon>Fungi</taxon>
        <taxon>Fungi incertae sedis</taxon>
        <taxon>Mucoromycota</taxon>
        <taxon>Glomeromycotina</taxon>
        <taxon>Glomeromycetes</taxon>
        <taxon>Diversisporales</taxon>
        <taxon>Gigasporaceae</taxon>
        <taxon>Gigaspora</taxon>
    </lineage>
</organism>
<name>A0ABN7WMC0_GIGMA</name>